<keyword evidence="2" id="KW-1185">Reference proteome</keyword>
<evidence type="ECO:0000313" key="1">
    <source>
        <dbReference type="EMBL" id="PWQ94277.1"/>
    </source>
</evidence>
<dbReference type="Proteomes" id="UP000245506">
    <property type="component" value="Unassembled WGS sequence"/>
</dbReference>
<gene>
    <name evidence="1" type="ORF">DKT75_16075</name>
</gene>
<comment type="caution">
    <text evidence="1">The sequence shown here is derived from an EMBL/GenBank/DDBJ whole genome shotgun (WGS) entry which is preliminary data.</text>
</comment>
<sequence length="95" mass="10592">MSSKLIRTITSILPVQKDRIGECNGCGACCHLPVRCTFLTEDESGLSRCSIYKIRPPNCRKFPRTPSQLKLVENECSYSFSTISPDNIGKAIPRN</sequence>
<reference evidence="1 2" key="1">
    <citation type="submission" date="2018-05" db="EMBL/GenBank/DDBJ databases">
        <title>Leucothrix arctica sp. nov., isolated from Arctic seawater.</title>
        <authorList>
            <person name="Choi A."/>
            <person name="Baek K."/>
        </authorList>
    </citation>
    <scope>NUCLEOTIDE SEQUENCE [LARGE SCALE GENOMIC DNA]</scope>
    <source>
        <strain evidence="1 2">IMCC9719</strain>
    </source>
</reference>
<dbReference type="OrthoDB" id="5769920at2"/>
<dbReference type="EMBL" id="QGKL01000040">
    <property type="protein sequence ID" value="PWQ94277.1"/>
    <property type="molecule type" value="Genomic_DNA"/>
</dbReference>
<dbReference type="Pfam" id="PF03692">
    <property type="entry name" value="CxxCxxCC"/>
    <property type="match status" value="1"/>
</dbReference>
<dbReference type="InterPro" id="IPR005358">
    <property type="entry name" value="Puta_zinc/iron-chelating_dom"/>
</dbReference>
<organism evidence="1 2">
    <name type="scientific">Leucothrix arctica</name>
    <dbReference type="NCBI Taxonomy" id="1481894"/>
    <lineage>
        <taxon>Bacteria</taxon>
        <taxon>Pseudomonadati</taxon>
        <taxon>Pseudomonadota</taxon>
        <taxon>Gammaproteobacteria</taxon>
        <taxon>Thiotrichales</taxon>
        <taxon>Thiotrichaceae</taxon>
        <taxon>Leucothrix</taxon>
    </lineage>
</organism>
<evidence type="ECO:0000313" key="2">
    <source>
        <dbReference type="Proteomes" id="UP000245506"/>
    </source>
</evidence>
<name>A0A317C7K4_9GAMM</name>
<proteinExistence type="predicted"/>
<dbReference type="AlphaFoldDB" id="A0A317C7K4"/>
<dbReference type="RefSeq" id="WP_109824616.1">
    <property type="nucleotide sequence ID" value="NZ_QGKL01000040.1"/>
</dbReference>
<accession>A0A317C7K4</accession>
<evidence type="ECO:0008006" key="3">
    <source>
        <dbReference type="Google" id="ProtNLM"/>
    </source>
</evidence>
<protein>
    <recommendedName>
        <fullName evidence="3">Zinc/iron-chelating domain-containing protein</fullName>
    </recommendedName>
</protein>